<dbReference type="PANTHER" id="PTHR30582">
    <property type="entry name" value="L,D-TRANSPEPTIDASE"/>
    <property type="match status" value="1"/>
</dbReference>
<evidence type="ECO:0000256" key="8">
    <source>
        <dbReference type="SAM" id="SignalP"/>
    </source>
</evidence>
<keyword evidence="11" id="KW-1185">Reference proteome</keyword>
<gene>
    <name evidence="10" type="ORF">HLB44_02020</name>
</gene>
<evidence type="ECO:0000313" key="11">
    <source>
        <dbReference type="Proteomes" id="UP000737171"/>
    </source>
</evidence>
<keyword evidence="6 7" id="KW-0961">Cell wall biogenesis/degradation</keyword>
<protein>
    <submittedName>
        <fullName evidence="10">Murein L,D-transpeptidase</fullName>
    </submittedName>
</protein>
<dbReference type="RefSeq" id="WP_173120072.1">
    <property type="nucleotide sequence ID" value="NZ_JABRWJ010000001.1"/>
</dbReference>
<comment type="similarity">
    <text evidence="2">Belongs to the YkuD family.</text>
</comment>
<dbReference type="Gene3D" id="1.10.101.10">
    <property type="entry name" value="PGBD-like superfamily/PGBD"/>
    <property type="match status" value="1"/>
</dbReference>
<dbReference type="InterPro" id="IPR036366">
    <property type="entry name" value="PGBDSf"/>
</dbReference>
<dbReference type="InterPro" id="IPR038063">
    <property type="entry name" value="Transpep_catalytic_dom"/>
</dbReference>
<dbReference type="PROSITE" id="PS52029">
    <property type="entry name" value="LD_TPASE"/>
    <property type="match status" value="1"/>
</dbReference>
<organism evidence="10 11">
    <name type="scientific">Pseudaquabacterium terrae</name>
    <dbReference type="NCBI Taxonomy" id="2732868"/>
    <lineage>
        <taxon>Bacteria</taxon>
        <taxon>Pseudomonadati</taxon>
        <taxon>Pseudomonadota</taxon>
        <taxon>Betaproteobacteria</taxon>
        <taxon>Burkholderiales</taxon>
        <taxon>Sphaerotilaceae</taxon>
        <taxon>Pseudaquabacterium</taxon>
    </lineage>
</organism>
<feature type="signal peptide" evidence="8">
    <location>
        <begin position="1"/>
        <end position="21"/>
    </location>
</feature>
<dbReference type="InterPro" id="IPR050979">
    <property type="entry name" value="LD-transpeptidase"/>
</dbReference>
<dbReference type="InterPro" id="IPR005490">
    <property type="entry name" value="LD_TPept_cat_dom"/>
</dbReference>
<dbReference type="SUPFAM" id="SSF141523">
    <property type="entry name" value="L,D-transpeptidase catalytic domain-like"/>
    <property type="match status" value="1"/>
</dbReference>
<dbReference type="InterPro" id="IPR002477">
    <property type="entry name" value="Peptidoglycan-bd-like"/>
</dbReference>
<dbReference type="SUPFAM" id="SSF47090">
    <property type="entry name" value="PGBD-like"/>
    <property type="match status" value="1"/>
</dbReference>
<feature type="chain" id="PRO_5046285494" evidence="8">
    <location>
        <begin position="22"/>
        <end position="328"/>
    </location>
</feature>
<sequence>MNTLRLLSPLLAALFAAPLQAKPLPKSTAASMITAIERAERLPVLGPGSRGAAVVRAQVLLDRQWFSSGEIDGVFATNMRRAVSAFQASHGLRPSGRIDAPTWGMLQSDNAAPLVRYVVSEADLRGPFQPVPKDIMARADLPRLGYQTPLEGLAEKFHSSPRLLQQLNPGRQWAVGSELVVPAVLDTKPQRAGASIRILKAERQLQVLDKQGQPVAAFPVSIGGRHDPLPVGQMRIKNEVADPSFHYDPALMWDAKPNQRKVEIKPGPNNPVGSIWLGLNKPHWGIHGTPEPSLVGRMETHGCVHLTNWDAKRLSALGSAGFVVDVKG</sequence>
<feature type="active site" description="Nucleophile" evidence="7">
    <location>
        <position position="303"/>
    </location>
</feature>
<dbReference type="Pfam" id="PF03734">
    <property type="entry name" value="YkuD"/>
    <property type="match status" value="1"/>
</dbReference>
<comment type="pathway">
    <text evidence="1 7">Cell wall biogenesis; peptidoglycan biosynthesis.</text>
</comment>
<keyword evidence="4 7" id="KW-0133">Cell shape</keyword>
<feature type="domain" description="L,D-TPase catalytic" evidence="9">
    <location>
        <begin position="194"/>
        <end position="327"/>
    </location>
</feature>
<name>A0ABX2E9P9_9BURK</name>
<dbReference type="PANTHER" id="PTHR30582:SF30">
    <property type="entry name" value="BLR4375 PROTEIN"/>
    <property type="match status" value="1"/>
</dbReference>
<evidence type="ECO:0000259" key="9">
    <source>
        <dbReference type="PROSITE" id="PS52029"/>
    </source>
</evidence>
<dbReference type="Pfam" id="PF01471">
    <property type="entry name" value="PG_binding_1"/>
    <property type="match status" value="1"/>
</dbReference>
<proteinExistence type="inferred from homology"/>
<keyword evidence="3" id="KW-0808">Transferase</keyword>
<evidence type="ECO:0000256" key="6">
    <source>
        <dbReference type="ARBA" id="ARBA00023316"/>
    </source>
</evidence>
<dbReference type="Gene3D" id="2.40.440.10">
    <property type="entry name" value="L,D-transpeptidase catalytic domain-like"/>
    <property type="match status" value="1"/>
</dbReference>
<reference evidence="10 11" key="1">
    <citation type="submission" date="2020-05" db="EMBL/GenBank/DDBJ databases">
        <title>Aquincola sp. isolate from soil.</title>
        <authorList>
            <person name="Han J."/>
            <person name="Kim D.-U."/>
        </authorList>
    </citation>
    <scope>NUCLEOTIDE SEQUENCE [LARGE SCALE GENOMIC DNA]</scope>
    <source>
        <strain evidence="10 11">S2</strain>
    </source>
</reference>
<dbReference type="Proteomes" id="UP000737171">
    <property type="component" value="Unassembled WGS sequence"/>
</dbReference>
<dbReference type="CDD" id="cd16913">
    <property type="entry name" value="YkuD_like"/>
    <property type="match status" value="1"/>
</dbReference>
<accession>A0ABX2E9P9</accession>
<evidence type="ECO:0000256" key="7">
    <source>
        <dbReference type="PROSITE-ProRule" id="PRU01373"/>
    </source>
</evidence>
<evidence type="ECO:0000256" key="2">
    <source>
        <dbReference type="ARBA" id="ARBA00005992"/>
    </source>
</evidence>
<dbReference type="InterPro" id="IPR036365">
    <property type="entry name" value="PGBD-like_sf"/>
</dbReference>
<evidence type="ECO:0000313" key="10">
    <source>
        <dbReference type="EMBL" id="NRF65754.1"/>
    </source>
</evidence>
<evidence type="ECO:0000256" key="3">
    <source>
        <dbReference type="ARBA" id="ARBA00022679"/>
    </source>
</evidence>
<dbReference type="EMBL" id="JABRWJ010000001">
    <property type="protein sequence ID" value="NRF65754.1"/>
    <property type="molecule type" value="Genomic_DNA"/>
</dbReference>
<comment type="caution">
    <text evidence="10">The sequence shown here is derived from an EMBL/GenBank/DDBJ whole genome shotgun (WGS) entry which is preliminary data.</text>
</comment>
<keyword evidence="5 7" id="KW-0573">Peptidoglycan synthesis</keyword>
<evidence type="ECO:0000256" key="1">
    <source>
        <dbReference type="ARBA" id="ARBA00004752"/>
    </source>
</evidence>
<evidence type="ECO:0000256" key="5">
    <source>
        <dbReference type="ARBA" id="ARBA00022984"/>
    </source>
</evidence>
<feature type="active site" description="Proton donor/acceptor" evidence="7">
    <location>
        <position position="287"/>
    </location>
</feature>
<keyword evidence="8" id="KW-0732">Signal</keyword>
<evidence type="ECO:0000256" key="4">
    <source>
        <dbReference type="ARBA" id="ARBA00022960"/>
    </source>
</evidence>